<dbReference type="PaxDb" id="3847-GLYMA19G09305.1"/>
<organism evidence="2">
    <name type="scientific">Glycine max</name>
    <name type="common">Soybean</name>
    <name type="synonym">Glycine hispida</name>
    <dbReference type="NCBI Taxonomy" id="3847"/>
    <lineage>
        <taxon>Eukaryota</taxon>
        <taxon>Viridiplantae</taxon>
        <taxon>Streptophyta</taxon>
        <taxon>Embryophyta</taxon>
        <taxon>Tracheophyta</taxon>
        <taxon>Spermatophyta</taxon>
        <taxon>Magnoliopsida</taxon>
        <taxon>eudicotyledons</taxon>
        <taxon>Gunneridae</taxon>
        <taxon>Pentapetalae</taxon>
        <taxon>rosids</taxon>
        <taxon>fabids</taxon>
        <taxon>Fabales</taxon>
        <taxon>Fabaceae</taxon>
        <taxon>Papilionoideae</taxon>
        <taxon>50 kb inversion clade</taxon>
        <taxon>NPAAA clade</taxon>
        <taxon>indigoferoid/millettioid clade</taxon>
        <taxon>Phaseoleae</taxon>
        <taxon>Glycine</taxon>
        <taxon>Glycine subgen. Soja</taxon>
    </lineage>
</organism>
<reference evidence="2" key="2">
    <citation type="submission" date="2018-02" db="UniProtKB">
        <authorList>
            <consortium name="EnsemblPlants"/>
        </authorList>
    </citation>
    <scope>IDENTIFICATION</scope>
    <source>
        <strain evidence="2">Williams 82</strain>
    </source>
</reference>
<dbReference type="EMBL" id="CM000852">
    <property type="protein sequence ID" value="KRG94043.1"/>
    <property type="molecule type" value="Genomic_DNA"/>
</dbReference>
<dbReference type="InParanoid" id="K7MWT4"/>
<protein>
    <submittedName>
        <fullName evidence="1 2">Uncharacterized protein</fullName>
    </submittedName>
</protein>
<evidence type="ECO:0000313" key="2">
    <source>
        <dbReference type="EnsemblPlants" id="KRG94043"/>
    </source>
</evidence>
<reference evidence="1" key="3">
    <citation type="submission" date="2018-07" db="EMBL/GenBank/DDBJ databases">
        <title>WGS assembly of Glycine max.</title>
        <authorList>
            <person name="Schmutz J."/>
            <person name="Cannon S."/>
            <person name="Schlueter J."/>
            <person name="Ma J."/>
            <person name="Mitros T."/>
            <person name="Nelson W."/>
            <person name="Hyten D."/>
            <person name="Song Q."/>
            <person name="Thelen J."/>
            <person name="Cheng J."/>
            <person name="Xu D."/>
            <person name="Hellsten U."/>
            <person name="May G."/>
            <person name="Yu Y."/>
            <person name="Sakurai T."/>
            <person name="Umezawa T."/>
            <person name="Bhattacharyya M."/>
            <person name="Sandhu D."/>
            <person name="Valliyodan B."/>
            <person name="Lindquist E."/>
            <person name="Peto M."/>
            <person name="Grant D."/>
            <person name="Shu S."/>
            <person name="Goodstein D."/>
            <person name="Barry K."/>
            <person name="Futrell-Griggs M."/>
            <person name="Abernathy B."/>
            <person name="Du J."/>
            <person name="Tian Z."/>
            <person name="Zhu L."/>
            <person name="Gill N."/>
            <person name="Joshi T."/>
            <person name="Libault M."/>
            <person name="Sethuraman A."/>
            <person name="Zhang X."/>
            <person name="Shinozaki K."/>
            <person name="Nguyen H."/>
            <person name="Wing R."/>
            <person name="Cregan P."/>
            <person name="Specht J."/>
            <person name="Grimwood J."/>
            <person name="Rokhsar D."/>
            <person name="Stacey G."/>
            <person name="Shoemaker R."/>
            <person name="Jackson S."/>
        </authorList>
    </citation>
    <scope>NUCLEOTIDE SEQUENCE</scope>
    <source>
        <tissue evidence="1">Callus</tissue>
    </source>
</reference>
<name>K7MWT4_SOYBN</name>
<dbReference type="AlphaFoldDB" id="K7MWT4"/>
<dbReference type="Proteomes" id="UP000008827">
    <property type="component" value="Chromosome 19"/>
</dbReference>
<dbReference type="OrthoDB" id="1743130at2759"/>
<evidence type="ECO:0000313" key="3">
    <source>
        <dbReference type="Proteomes" id="UP000008827"/>
    </source>
</evidence>
<keyword evidence="3" id="KW-1185">Reference proteome</keyword>
<sequence length="111" mass="12611">MENQAIKVKSVNCPKFVDQGQVREVKGNPGLCRSLISPQALMKMTEIEAVSMLWVVETEGDKEKEQGQNRTDAKIEEQRQIQQVLDEYAQVFSEPKSLPPNRANHCIPNRC</sequence>
<dbReference type="HOGENOM" id="CLU_2162967_0_0_1"/>
<proteinExistence type="predicted"/>
<gene>
    <name evidence="1" type="ORF">GLYMA_19G057400</name>
</gene>
<evidence type="ECO:0000313" key="1">
    <source>
        <dbReference type="EMBL" id="KRG94043.1"/>
    </source>
</evidence>
<dbReference type="Gramene" id="KRG94043">
    <property type="protein sequence ID" value="KRG94043"/>
    <property type="gene ID" value="GLYMA_19G057400"/>
</dbReference>
<accession>K7MWT4</accession>
<reference evidence="1 2" key="1">
    <citation type="journal article" date="2010" name="Nature">
        <title>Genome sequence of the palaeopolyploid soybean.</title>
        <authorList>
            <person name="Schmutz J."/>
            <person name="Cannon S.B."/>
            <person name="Schlueter J."/>
            <person name="Ma J."/>
            <person name="Mitros T."/>
            <person name="Nelson W."/>
            <person name="Hyten D.L."/>
            <person name="Song Q."/>
            <person name="Thelen J.J."/>
            <person name="Cheng J."/>
            <person name="Xu D."/>
            <person name="Hellsten U."/>
            <person name="May G.D."/>
            <person name="Yu Y."/>
            <person name="Sakurai T."/>
            <person name="Umezawa T."/>
            <person name="Bhattacharyya M.K."/>
            <person name="Sandhu D."/>
            <person name="Valliyodan B."/>
            <person name="Lindquist E."/>
            <person name="Peto M."/>
            <person name="Grant D."/>
            <person name="Shu S."/>
            <person name="Goodstein D."/>
            <person name="Barry K."/>
            <person name="Futrell-Griggs M."/>
            <person name="Abernathy B."/>
            <person name="Du J."/>
            <person name="Tian Z."/>
            <person name="Zhu L."/>
            <person name="Gill N."/>
            <person name="Joshi T."/>
            <person name="Libault M."/>
            <person name="Sethuraman A."/>
            <person name="Zhang X.-C."/>
            <person name="Shinozaki K."/>
            <person name="Nguyen H.T."/>
            <person name="Wing R.A."/>
            <person name="Cregan P."/>
            <person name="Specht J."/>
            <person name="Grimwood J."/>
            <person name="Rokhsar D."/>
            <person name="Stacey G."/>
            <person name="Shoemaker R.C."/>
            <person name="Jackson S.A."/>
        </authorList>
    </citation>
    <scope>NUCLEOTIDE SEQUENCE [LARGE SCALE GENOMIC DNA]</scope>
    <source>
        <strain evidence="2">cv. Williams 82</strain>
        <tissue evidence="1">Callus</tissue>
    </source>
</reference>
<dbReference type="OMA" id="MENQAIK"/>
<dbReference type="SMR" id="K7MWT4"/>
<dbReference type="EnsemblPlants" id="KRG94043">
    <property type="protein sequence ID" value="KRG94043"/>
    <property type="gene ID" value="GLYMA_19G057400"/>
</dbReference>